<dbReference type="AlphaFoldDB" id="A0A6A4Q1F1"/>
<dbReference type="PANTHER" id="PTHR31818:SF3">
    <property type="entry name" value="O-FUCOSYLTRANSFERASE 29"/>
    <property type="match status" value="1"/>
</dbReference>
<dbReference type="OrthoDB" id="993347at2759"/>
<evidence type="ECO:0000256" key="3">
    <source>
        <dbReference type="ARBA" id="ARBA00022679"/>
    </source>
</evidence>
<proteinExistence type="inferred from homology"/>
<dbReference type="EMBL" id="WOCE01000009">
    <property type="protein sequence ID" value="KAE9607439.1"/>
    <property type="molecule type" value="Genomic_DNA"/>
</dbReference>
<dbReference type="PANTHER" id="PTHR31818">
    <property type="entry name" value="O-FUCOSYLTRANSFERASE 16"/>
    <property type="match status" value="1"/>
</dbReference>
<evidence type="ECO:0000256" key="5">
    <source>
        <dbReference type="ARBA" id="ARBA00023277"/>
    </source>
</evidence>
<comment type="caution">
    <text evidence="7">The sequence shown here is derived from an EMBL/GenBank/DDBJ whole genome shotgun (WGS) entry which is preliminary data.</text>
</comment>
<dbReference type="Pfam" id="PF10250">
    <property type="entry name" value="O-FucT"/>
    <property type="match status" value="1"/>
</dbReference>
<evidence type="ECO:0000313" key="8">
    <source>
        <dbReference type="Proteomes" id="UP000447434"/>
    </source>
</evidence>
<evidence type="ECO:0000256" key="6">
    <source>
        <dbReference type="ARBA" id="ARBA00030350"/>
    </source>
</evidence>
<accession>A0A6A4Q1F1</accession>
<sequence>MLAFSGCYFGGGEKERLELREIRKRWTTLPRKHGKCPLTPHEVGLMLGALGFTNDTYLYVASGEIYGGDETMKPLKDLFDNTGTN</sequence>
<keyword evidence="2 7" id="KW-0328">Glycosyltransferase</keyword>
<protein>
    <recommendedName>
        <fullName evidence="6">O-fucosyltransferase family protein</fullName>
    </recommendedName>
</protein>
<reference evidence="8" key="1">
    <citation type="journal article" date="2020" name="Nat. Commun.">
        <title>Genome sequence of the cluster root forming white lupin.</title>
        <authorList>
            <person name="Hufnagel B."/>
            <person name="Marques A."/>
            <person name="Soriano A."/>
            <person name="Marques L."/>
            <person name="Divol F."/>
            <person name="Doumas P."/>
            <person name="Sallet E."/>
            <person name="Mancinotti D."/>
            <person name="Carrere S."/>
            <person name="Marande W."/>
            <person name="Arribat S."/>
            <person name="Keller J."/>
            <person name="Huneau C."/>
            <person name="Blein T."/>
            <person name="Aime D."/>
            <person name="Laguerre M."/>
            <person name="Taylor J."/>
            <person name="Schubert V."/>
            <person name="Nelson M."/>
            <person name="Geu-Flores F."/>
            <person name="Crespi M."/>
            <person name="Gallardo-Guerrero K."/>
            <person name="Delaux P.-M."/>
            <person name="Salse J."/>
            <person name="Berges H."/>
            <person name="Guyot R."/>
            <person name="Gouzy J."/>
            <person name="Peret B."/>
        </authorList>
    </citation>
    <scope>NUCLEOTIDE SEQUENCE [LARGE SCALE GENOMIC DNA]</scope>
    <source>
        <strain evidence="8">cv. Amiga</strain>
    </source>
</reference>
<dbReference type="InterPro" id="IPR019378">
    <property type="entry name" value="GDP-Fuc_O-FucTrfase"/>
</dbReference>
<comment type="similarity">
    <text evidence="1">Belongs to the glycosyltransferase GT106 family.</text>
</comment>
<keyword evidence="4" id="KW-0294">Fucose metabolism</keyword>
<keyword evidence="5" id="KW-0119">Carbohydrate metabolism</keyword>
<gene>
    <name evidence="7" type="ORF">Lalb_Chr09g0330031</name>
</gene>
<name>A0A6A4Q1F1_LUPAL</name>
<keyword evidence="3 7" id="KW-0808">Transferase</keyword>
<evidence type="ECO:0000313" key="7">
    <source>
        <dbReference type="EMBL" id="KAE9607439.1"/>
    </source>
</evidence>
<dbReference type="Proteomes" id="UP000447434">
    <property type="component" value="Chromosome 9"/>
</dbReference>
<evidence type="ECO:0000256" key="4">
    <source>
        <dbReference type="ARBA" id="ARBA00023253"/>
    </source>
</evidence>
<dbReference type="GO" id="GO:0006004">
    <property type="term" value="P:fucose metabolic process"/>
    <property type="evidence" value="ECO:0007669"/>
    <property type="project" value="UniProtKB-KW"/>
</dbReference>
<evidence type="ECO:0000256" key="2">
    <source>
        <dbReference type="ARBA" id="ARBA00022676"/>
    </source>
</evidence>
<dbReference type="GO" id="GO:0016757">
    <property type="term" value="F:glycosyltransferase activity"/>
    <property type="evidence" value="ECO:0007669"/>
    <property type="project" value="UniProtKB-KW"/>
</dbReference>
<keyword evidence="8" id="KW-1185">Reference proteome</keyword>
<organism evidence="7 8">
    <name type="scientific">Lupinus albus</name>
    <name type="common">White lupine</name>
    <name type="synonym">Lupinus termis</name>
    <dbReference type="NCBI Taxonomy" id="3870"/>
    <lineage>
        <taxon>Eukaryota</taxon>
        <taxon>Viridiplantae</taxon>
        <taxon>Streptophyta</taxon>
        <taxon>Embryophyta</taxon>
        <taxon>Tracheophyta</taxon>
        <taxon>Spermatophyta</taxon>
        <taxon>Magnoliopsida</taxon>
        <taxon>eudicotyledons</taxon>
        <taxon>Gunneridae</taxon>
        <taxon>Pentapetalae</taxon>
        <taxon>rosids</taxon>
        <taxon>fabids</taxon>
        <taxon>Fabales</taxon>
        <taxon>Fabaceae</taxon>
        <taxon>Papilionoideae</taxon>
        <taxon>50 kb inversion clade</taxon>
        <taxon>genistoids sensu lato</taxon>
        <taxon>core genistoids</taxon>
        <taxon>Genisteae</taxon>
        <taxon>Lupinus</taxon>
    </lineage>
</organism>
<evidence type="ECO:0000256" key="1">
    <source>
        <dbReference type="ARBA" id="ARBA00007737"/>
    </source>
</evidence>